<dbReference type="Gene3D" id="1.10.10.10">
    <property type="entry name" value="Winged helix-like DNA-binding domain superfamily/Winged helix DNA-binding domain"/>
    <property type="match status" value="1"/>
</dbReference>
<dbReference type="AlphaFoldDB" id="A0A1H8IN64"/>
<feature type="region of interest" description="Disordered" evidence="2">
    <location>
        <begin position="137"/>
        <end position="158"/>
    </location>
</feature>
<feature type="compositionally biased region" description="Pro residues" evidence="2">
    <location>
        <begin position="137"/>
        <end position="150"/>
    </location>
</feature>
<dbReference type="GO" id="GO:0003700">
    <property type="term" value="F:DNA-binding transcription factor activity"/>
    <property type="evidence" value="ECO:0007669"/>
    <property type="project" value="TreeGrafter"/>
</dbReference>
<dbReference type="Proteomes" id="UP000199531">
    <property type="component" value="Unassembled WGS sequence"/>
</dbReference>
<dbReference type="InterPro" id="IPR036390">
    <property type="entry name" value="WH_DNA-bd_sf"/>
</dbReference>
<protein>
    <submittedName>
        <fullName evidence="3">Transcriptional regulator, BadM/Rrf2 family</fullName>
    </submittedName>
</protein>
<dbReference type="GO" id="GO:0003677">
    <property type="term" value="F:DNA binding"/>
    <property type="evidence" value="ECO:0007669"/>
    <property type="project" value="UniProtKB-KW"/>
</dbReference>
<proteinExistence type="predicted"/>
<sequence>MRLATMTDYALRLLMYVAQQPERLCNIAEIAQAYGVSEAHLMKITHQLGRQGWLDTVRGKGGGIRLAVAPSEIGIGAVVRGMEPDFYLVNCLTQDVTCALAGSCRLTGIMSGALQQMLDYFDDYTLADLLPPDPAEFPVQPPAPWQPPPAIRVRNARR</sequence>
<dbReference type="EMBL" id="FOCW01000004">
    <property type="protein sequence ID" value="SEN69822.1"/>
    <property type="molecule type" value="Genomic_DNA"/>
</dbReference>
<gene>
    <name evidence="3" type="ORF">SAMN02745977_01820</name>
</gene>
<dbReference type="PROSITE" id="PS51197">
    <property type="entry name" value="HTH_RRF2_2"/>
    <property type="match status" value="1"/>
</dbReference>
<evidence type="ECO:0000256" key="2">
    <source>
        <dbReference type="SAM" id="MobiDB-lite"/>
    </source>
</evidence>
<dbReference type="Pfam" id="PF02082">
    <property type="entry name" value="Rrf2"/>
    <property type="match status" value="1"/>
</dbReference>
<name>A0A1H8IN64_9BURK</name>
<dbReference type="SUPFAM" id="SSF46785">
    <property type="entry name" value="Winged helix' DNA-binding domain"/>
    <property type="match status" value="1"/>
</dbReference>
<keyword evidence="1" id="KW-0238">DNA-binding</keyword>
<organism evidence="3 4">
    <name type="scientific">Brachymonas denitrificans DSM 15123</name>
    <dbReference type="NCBI Taxonomy" id="1121117"/>
    <lineage>
        <taxon>Bacteria</taxon>
        <taxon>Pseudomonadati</taxon>
        <taxon>Pseudomonadota</taxon>
        <taxon>Betaproteobacteria</taxon>
        <taxon>Burkholderiales</taxon>
        <taxon>Comamonadaceae</taxon>
        <taxon>Brachymonas</taxon>
    </lineage>
</organism>
<reference evidence="3 4" key="1">
    <citation type="submission" date="2016-10" db="EMBL/GenBank/DDBJ databases">
        <authorList>
            <person name="de Groot N.N."/>
        </authorList>
    </citation>
    <scope>NUCLEOTIDE SEQUENCE [LARGE SCALE GENOMIC DNA]</scope>
    <source>
        <strain evidence="3 4">DSM 15123</strain>
    </source>
</reference>
<dbReference type="OrthoDB" id="9795923at2"/>
<dbReference type="STRING" id="1121117.SAMN02745977_01820"/>
<dbReference type="NCBIfam" id="TIGR00738">
    <property type="entry name" value="rrf2_super"/>
    <property type="match status" value="1"/>
</dbReference>
<dbReference type="InterPro" id="IPR000944">
    <property type="entry name" value="Tscrpt_reg_Rrf2"/>
</dbReference>
<evidence type="ECO:0000313" key="3">
    <source>
        <dbReference type="EMBL" id="SEN69822.1"/>
    </source>
</evidence>
<dbReference type="RefSeq" id="WP_091816888.1">
    <property type="nucleotide sequence ID" value="NZ_FOCW01000004.1"/>
</dbReference>
<accession>A0A1H8IN64</accession>
<dbReference type="PANTHER" id="PTHR33221">
    <property type="entry name" value="WINGED HELIX-TURN-HELIX TRANSCRIPTIONAL REGULATOR, RRF2 FAMILY"/>
    <property type="match status" value="1"/>
</dbReference>
<dbReference type="PANTHER" id="PTHR33221:SF4">
    <property type="entry name" value="HTH-TYPE TRANSCRIPTIONAL REPRESSOR NSRR"/>
    <property type="match status" value="1"/>
</dbReference>
<evidence type="ECO:0000256" key="1">
    <source>
        <dbReference type="ARBA" id="ARBA00023125"/>
    </source>
</evidence>
<evidence type="ECO:0000313" key="4">
    <source>
        <dbReference type="Proteomes" id="UP000199531"/>
    </source>
</evidence>
<keyword evidence="4" id="KW-1185">Reference proteome</keyword>
<dbReference type="GO" id="GO:0005829">
    <property type="term" value="C:cytosol"/>
    <property type="evidence" value="ECO:0007669"/>
    <property type="project" value="TreeGrafter"/>
</dbReference>
<dbReference type="InterPro" id="IPR036388">
    <property type="entry name" value="WH-like_DNA-bd_sf"/>
</dbReference>